<comment type="caution">
    <text evidence="2">The sequence shown here is derived from an EMBL/GenBank/DDBJ whole genome shotgun (WGS) entry which is preliminary data.</text>
</comment>
<feature type="chain" id="PRO_5044848288" evidence="1">
    <location>
        <begin position="17"/>
        <end position="188"/>
    </location>
</feature>
<protein>
    <submittedName>
        <fullName evidence="2">Histone acetyltransferase</fullName>
    </submittedName>
</protein>
<keyword evidence="1" id="KW-0732">Signal</keyword>
<dbReference type="Proteomes" id="UP001604336">
    <property type="component" value="Unassembled WGS sequence"/>
</dbReference>
<dbReference type="AlphaFoldDB" id="A0ABD1VAB6"/>
<reference evidence="3" key="1">
    <citation type="submission" date="2024-07" db="EMBL/GenBank/DDBJ databases">
        <title>Two chromosome-level genome assemblies of Korean endemic species Abeliophyllum distichum and Forsythia ovata (Oleaceae).</title>
        <authorList>
            <person name="Jang H."/>
        </authorList>
    </citation>
    <scope>NUCLEOTIDE SEQUENCE [LARGE SCALE GENOMIC DNA]</scope>
</reference>
<proteinExistence type="predicted"/>
<evidence type="ECO:0000256" key="1">
    <source>
        <dbReference type="SAM" id="SignalP"/>
    </source>
</evidence>
<accession>A0ABD1VAB6</accession>
<sequence length="188" mass="20506">MVLAANLFSIILNAFGAENCITSLAEVALSYGSVFMIQEFSCDWMPGSKNWLNCSTCGKQNLGGSGEHFLEWRKRDDVFCSLNCTRNCSHLSTSSIMSQNKPTLVYRRKKHKRNSITVCTMQASSDTKQSNGCHSAISLEAPSVAAEENMFSASELAKEAVRLPTVLPVECNTGTAESFSGCPCPDRN</sequence>
<evidence type="ECO:0000313" key="3">
    <source>
        <dbReference type="Proteomes" id="UP001604336"/>
    </source>
</evidence>
<evidence type="ECO:0000313" key="2">
    <source>
        <dbReference type="EMBL" id="KAL2533480.1"/>
    </source>
</evidence>
<keyword evidence="3" id="KW-1185">Reference proteome</keyword>
<dbReference type="EMBL" id="JBFOLK010000002">
    <property type="protein sequence ID" value="KAL2533480.1"/>
    <property type="molecule type" value="Genomic_DNA"/>
</dbReference>
<name>A0ABD1VAB6_9LAMI</name>
<gene>
    <name evidence="2" type="ORF">Adt_06831</name>
</gene>
<feature type="signal peptide" evidence="1">
    <location>
        <begin position="1"/>
        <end position="16"/>
    </location>
</feature>
<organism evidence="2 3">
    <name type="scientific">Abeliophyllum distichum</name>
    <dbReference type="NCBI Taxonomy" id="126358"/>
    <lineage>
        <taxon>Eukaryota</taxon>
        <taxon>Viridiplantae</taxon>
        <taxon>Streptophyta</taxon>
        <taxon>Embryophyta</taxon>
        <taxon>Tracheophyta</taxon>
        <taxon>Spermatophyta</taxon>
        <taxon>Magnoliopsida</taxon>
        <taxon>eudicotyledons</taxon>
        <taxon>Gunneridae</taxon>
        <taxon>Pentapetalae</taxon>
        <taxon>asterids</taxon>
        <taxon>lamiids</taxon>
        <taxon>Lamiales</taxon>
        <taxon>Oleaceae</taxon>
        <taxon>Forsythieae</taxon>
        <taxon>Abeliophyllum</taxon>
    </lineage>
</organism>